<evidence type="ECO:0000313" key="15">
    <source>
        <dbReference type="Proteomes" id="UP000253845"/>
    </source>
</evidence>
<dbReference type="InterPro" id="IPR001128">
    <property type="entry name" value="Cyt_P450"/>
</dbReference>
<proteinExistence type="inferred from homology"/>
<evidence type="ECO:0000256" key="1">
    <source>
        <dbReference type="ARBA" id="ARBA00001971"/>
    </source>
</evidence>
<keyword evidence="5 13" id="KW-0812">Transmembrane</keyword>
<keyword evidence="11 13" id="KW-0472">Membrane</keyword>
<dbReference type="GO" id="GO:0016705">
    <property type="term" value="F:oxidoreductase activity, acting on paired donors, with incorporation or reduction of molecular oxygen"/>
    <property type="evidence" value="ECO:0007669"/>
    <property type="project" value="InterPro"/>
</dbReference>
<evidence type="ECO:0000256" key="11">
    <source>
        <dbReference type="ARBA" id="ARBA00023136"/>
    </source>
</evidence>
<dbReference type="InterPro" id="IPR002401">
    <property type="entry name" value="Cyt_P450_E_grp-I"/>
</dbReference>
<evidence type="ECO:0000256" key="10">
    <source>
        <dbReference type="ARBA" id="ARBA00023033"/>
    </source>
</evidence>
<dbReference type="PRINTS" id="PR00385">
    <property type="entry name" value="P450"/>
</dbReference>
<sequence length="555" mass="63000">MVSSMLTAALVGVFSHLTYFRRGEHQLYGTTYTQVFGVLNATAVAYLHVSWGIAWQEALITVSLHAASYLLGIFSSLLLYRLAFHPLGAFPGPWPARISDLWLCSQMKNNNRHIKLTELHEKYGPYVRIGPSTLSVIDPKAVNIIHGPSSRCLKSGWYDHSHPNKSLQTSRDPAEHQQRRRLWSTAFGSKQLRGYEHRVRKYRQQLVDRFVEREGQPVDVTKWFDLYTYDVMGDLAFGEGFGCLEQGEYHWATQIMMETMDFVGSNLPMWLFRMVLEVPGLKSGWYKFLDYYETRLVERMRVSFHRTFVPFGELTKQNEPDVPDISAALLAPFKGKEPGKEDQQWLGGDSRLIIVAGSDTTASTLVSLFYELCHHPDEVEKLRAELAPVVNEHGRLGDFYDSDIGHLAHLNGAINEAMRLYPAVPSGVQRIMPPEGITVDGVSIPGNTTVINPVLAMGRSELSYKKPLEFIPERWYQQPELINDQSAFVPFNIGTYNCIGKPLALQNLRATVAHLVTTFNVKFAPGNAEKDLIQRSKDCFVLYHGELDLIFTRRK</sequence>
<dbReference type="GO" id="GO:1902181">
    <property type="term" value="P:verruculogen biosynthetic process"/>
    <property type="evidence" value="ECO:0007669"/>
    <property type="project" value="UniProtKB-ARBA"/>
</dbReference>
<dbReference type="SUPFAM" id="SSF48264">
    <property type="entry name" value="Cytochrome P450"/>
    <property type="match status" value="1"/>
</dbReference>
<comment type="similarity">
    <text evidence="3">Belongs to the cytochrome P450 family.</text>
</comment>
<evidence type="ECO:0000256" key="4">
    <source>
        <dbReference type="ARBA" id="ARBA00022617"/>
    </source>
</evidence>
<dbReference type="Gene3D" id="1.10.630.10">
    <property type="entry name" value="Cytochrome P450"/>
    <property type="match status" value="1"/>
</dbReference>
<dbReference type="InterPro" id="IPR050121">
    <property type="entry name" value="Cytochrome_P450_monoxygenase"/>
</dbReference>
<protein>
    <submittedName>
        <fullName evidence="14">Cytochrome P450</fullName>
    </submittedName>
</protein>
<dbReference type="Pfam" id="PF00067">
    <property type="entry name" value="p450"/>
    <property type="match status" value="1"/>
</dbReference>
<evidence type="ECO:0000256" key="8">
    <source>
        <dbReference type="ARBA" id="ARBA00023002"/>
    </source>
</evidence>
<evidence type="ECO:0000256" key="5">
    <source>
        <dbReference type="ARBA" id="ARBA00022692"/>
    </source>
</evidence>
<dbReference type="GO" id="GO:0020037">
    <property type="term" value="F:heme binding"/>
    <property type="evidence" value="ECO:0007669"/>
    <property type="project" value="InterPro"/>
</dbReference>
<dbReference type="FunFam" id="1.10.630.10:FF:000063">
    <property type="entry name" value="Cytochrome P450 monooxygenase"/>
    <property type="match status" value="1"/>
</dbReference>
<reference evidence="14 15" key="1">
    <citation type="submission" date="2018-07" db="EMBL/GenBank/DDBJ databases">
        <title>Section-level genome sequencing of Aspergillus section Nigri to investigate inter- and intra-species variation.</title>
        <authorList>
            <consortium name="DOE Joint Genome Institute"/>
            <person name="Vesth T.C."/>
            <person name="Nybo J.L."/>
            <person name="Theobald S."/>
            <person name="Frisvad J.C."/>
            <person name="Larsen T.O."/>
            <person name="Nielsen K.F."/>
            <person name="Hoof J.B."/>
            <person name="Brandl J."/>
            <person name="Salamov A."/>
            <person name="Riley R."/>
            <person name="Gladden J.M."/>
            <person name="Phatale P."/>
            <person name="Nielsen M.T."/>
            <person name="Lyhne E.K."/>
            <person name="Kogle M.E."/>
            <person name="Strasser K."/>
            <person name="McDonnell E."/>
            <person name="Barry K."/>
            <person name="Clum A."/>
            <person name="Chen C."/>
            <person name="Nolan M."/>
            <person name="Sandor L."/>
            <person name="Kuo A."/>
            <person name="Lipzen A."/>
            <person name="Hainaut M."/>
            <person name="Drula E."/>
            <person name="Tsang A."/>
            <person name="Magnuson J.K."/>
            <person name="Henrissat B."/>
            <person name="Wiebenga A."/>
            <person name="Simmons B.A."/>
            <person name="Makela M.R."/>
            <person name="De vries R.P."/>
            <person name="Grigoriev I.V."/>
            <person name="Mortensen U.H."/>
            <person name="Baker S.E."/>
            <person name="Andersen M.R."/>
        </authorList>
    </citation>
    <scope>NUCLEOTIDE SEQUENCE [LARGE SCALE GENOMIC DNA]</scope>
    <source>
        <strain evidence="14 15">ATCC 13496</strain>
    </source>
</reference>
<comment type="cofactor">
    <cofactor evidence="1 12">
        <name>heme</name>
        <dbReference type="ChEBI" id="CHEBI:30413"/>
    </cofactor>
</comment>
<comment type="subcellular location">
    <subcellularLocation>
        <location evidence="2">Membrane</location>
    </subcellularLocation>
</comment>
<dbReference type="CDD" id="cd11061">
    <property type="entry name" value="CYP67-like"/>
    <property type="match status" value="1"/>
</dbReference>
<gene>
    <name evidence="14" type="ORF">M747DRAFT_243385</name>
</gene>
<evidence type="ECO:0000256" key="12">
    <source>
        <dbReference type="PIRSR" id="PIRSR602401-1"/>
    </source>
</evidence>
<feature type="transmembrane region" description="Helical" evidence="13">
    <location>
        <begin position="58"/>
        <end position="80"/>
    </location>
</feature>
<dbReference type="InterPro" id="IPR036396">
    <property type="entry name" value="Cyt_P450_sf"/>
</dbReference>
<dbReference type="PANTHER" id="PTHR24305">
    <property type="entry name" value="CYTOCHROME P450"/>
    <property type="match status" value="1"/>
</dbReference>
<evidence type="ECO:0000313" key="14">
    <source>
        <dbReference type="EMBL" id="RDH17212.1"/>
    </source>
</evidence>
<keyword evidence="8" id="KW-0560">Oxidoreductase</keyword>
<feature type="transmembrane region" description="Helical" evidence="13">
    <location>
        <begin position="32"/>
        <end position="51"/>
    </location>
</feature>
<name>A0A370BUX1_ASPNG</name>
<evidence type="ECO:0000256" key="9">
    <source>
        <dbReference type="ARBA" id="ARBA00023004"/>
    </source>
</evidence>
<keyword evidence="4 12" id="KW-0349">Heme</keyword>
<keyword evidence="10" id="KW-0503">Monooxygenase</keyword>
<dbReference type="AlphaFoldDB" id="A0A370BUX1"/>
<keyword evidence="6 12" id="KW-0479">Metal-binding</keyword>
<evidence type="ECO:0000256" key="13">
    <source>
        <dbReference type="SAM" id="Phobius"/>
    </source>
</evidence>
<dbReference type="VEuPathDB" id="FungiDB:M747DRAFT_243385"/>
<evidence type="ECO:0000256" key="7">
    <source>
        <dbReference type="ARBA" id="ARBA00022989"/>
    </source>
</evidence>
<evidence type="ECO:0000256" key="6">
    <source>
        <dbReference type="ARBA" id="ARBA00022723"/>
    </source>
</evidence>
<dbReference type="PANTHER" id="PTHR24305:SF112">
    <property type="entry name" value="L-ORNITHINE-N5-MONOOXYGENASE (EUROFUNG)"/>
    <property type="match status" value="1"/>
</dbReference>
<evidence type="ECO:0000256" key="2">
    <source>
        <dbReference type="ARBA" id="ARBA00004370"/>
    </source>
</evidence>
<dbReference type="GO" id="GO:0005506">
    <property type="term" value="F:iron ion binding"/>
    <property type="evidence" value="ECO:0007669"/>
    <property type="project" value="InterPro"/>
</dbReference>
<dbReference type="GO" id="GO:0016020">
    <property type="term" value="C:membrane"/>
    <property type="evidence" value="ECO:0007669"/>
    <property type="project" value="UniProtKB-SubCell"/>
</dbReference>
<keyword evidence="7 13" id="KW-1133">Transmembrane helix</keyword>
<dbReference type="EMBL" id="KZ851932">
    <property type="protein sequence ID" value="RDH17212.1"/>
    <property type="molecule type" value="Genomic_DNA"/>
</dbReference>
<evidence type="ECO:0000256" key="3">
    <source>
        <dbReference type="ARBA" id="ARBA00010617"/>
    </source>
</evidence>
<feature type="binding site" description="axial binding residue" evidence="12">
    <location>
        <position position="498"/>
    </location>
    <ligand>
        <name>heme</name>
        <dbReference type="ChEBI" id="CHEBI:30413"/>
    </ligand>
    <ligandPart>
        <name>Fe</name>
        <dbReference type="ChEBI" id="CHEBI:18248"/>
    </ligandPart>
</feature>
<dbReference type="PRINTS" id="PR00463">
    <property type="entry name" value="EP450I"/>
</dbReference>
<organism evidence="14 15">
    <name type="scientific">Aspergillus niger ATCC 13496</name>
    <dbReference type="NCBI Taxonomy" id="1353008"/>
    <lineage>
        <taxon>Eukaryota</taxon>
        <taxon>Fungi</taxon>
        <taxon>Dikarya</taxon>
        <taxon>Ascomycota</taxon>
        <taxon>Pezizomycotina</taxon>
        <taxon>Eurotiomycetes</taxon>
        <taxon>Eurotiomycetidae</taxon>
        <taxon>Eurotiales</taxon>
        <taxon>Aspergillaceae</taxon>
        <taxon>Aspergillus</taxon>
        <taxon>Aspergillus subgen. Circumdati</taxon>
    </lineage>
</organism>
<dbReference type="GO" id="GO:0004497">
    <property type="term" value="F:monooxygenase activity"/>
    <property type="evidence" value="ECO:0007669"/>
    <property type="project" value="UniProtKB-KW"/>
</dbReference>
<dbReference type="Proteomes" id="UP000253845">
    <property type="component" value="Unassembled WGS sequence"/>
</dbReference>
<keyword evidence="9 12" id="KW-0408">Iron</keyword>
<accession>A0A370BUX1</accession>